<dbReference type="InterPro" id="IPR018392">
    <property type="entry name" value="LysM"/>
</dbReference>
<dbReference type="EMBL" id="JYJB01000010">
    <property type="protein sequence ID" value="KJL46246.1"/>
    <property type="molecule type" value="Genomic_DNA"/>
</dbReference>
<dbReference type="OrthoDB" id="5079710at2"/>
<keyword evidence="4" id="KW-1185">Reference proteome</keyword>
<protein>
    <recommendedName>
        <fullName evidence="2">LysM domain-containing protein</fullName>
    </recommendedName>
</protein>
<organism evidence="3 4">
    <name type="scientific">Microbacterium hydrocarbonoxydans</name>
    <dbReference type="NCBI Taxonomy" id="273678"/>
    <lineage>
        <taxon>Bacteria</taxon>
        <taxon>Bacillati</taxon>
        <taxon>Actinomycetota</taxon>
        <taxon>Actinomycetes</taxon>
        <taxon>Micrococcales</taxon>
        <taxon>Microbacteriaceae</taxon>
        <taxon>Microbacterium</taxon>
    </lineage>
</organism>
<keyword evidence="1" id="KW-0732">Signal</keyword>
<dbReference type="PATRIC" id="fig|273678.4.peg.2875"/>
<sequence length="232" mass="24009">MSYRALSRVALVAGLAVVALTGCTAPEPKPAARTPAAVQPSPAPTAALAQAEAAEPVDTGSIDGAEGEPVFHEDALVGYVVTYGDIMSAIEQRFGVDRLASLNGVAPETIAPGDRLLLRRGAVMPDISGCIERTKLGFLDGGGVDGHWVFWTGPELVDRGGSDGAAGTVATDSSGRIVSYTVAAGDGEFAIGDRFCLEPYSFMKYSGLEWPVDPGDVVKLAVEPADLFEAAR</sequence>
<name>A0A0M2HP47_9MICO</name>
<gene>
    <name evidence="3" type="ORF">RS84_02873</name>
</gene>
<dbReference type="Proteomes" id="UP000033900">
    <property type="component" value="Unassembled WGS sequence"/>
</dbReference>
<evidence type="ECO:0000259" key="2">
    <source>
        <dbReference type="Pfam" id="PF01476"/>
    </source>
</evidence>
<evidence type="ECO:0000313" key="4">
    <source>
        <dbReference type="Proteomes" id="UP000033900"/>
    </source>
</evidence>
<feature type="signal peptide" evidence="1">
    <location>
        <begin position="1"/>
        <end position="21"/>
    </location>
</feature>
<dbReference type="Pfam" id="PF01476">
    <property type="entry name" value="LysM"/>
    <property type="match status" value="1"/>
</dbReference>
<reference evidence="3 4" key="1">
    <citation type="submission" date="2015-02" db="EMBL/GenBank/DDBJ databases">
        <title>Draft genome sequences of ten Microbacterium spp. with emphasis on heavy metal contaminated environments.</title>
        <authorList>
            <person name="Corretto E."/>
        </authorList>
    </citation>
    <scope>NUCLEOTIDE SEQUENCE [LARGE SCALE GENOMIC DNA]</scope>
    <source>
        <strain evidence="3 4">SA35</strain>
    </source>
</reference>
<feature type="domain" description="LysM" evidence="2">
    <location>
        <begin position="79"/>
        <end position="118"/>
    </location>
</feature>
<accession>A0A0M2HP47</accession>
<proteinExistence type="predicted"/>
<evidence type="ECO:0000256" key="1">
    <source>
        <dbReference type="SAM" id="SignalP"/>
    </source>
</evidence>
<dbReference type="RefSeq" id="WP_045258455.1">
    <property type="nucleotide sequence ID" value="NZ_JYJB01000010.1"/>
</dbReference>
<dbReference type="PROSITE" id="PS51257">
    <property type="entry name" value="PROKAR_LIPOPROTEIN"/>
    <property type="match status" value="1"/>
</dbReference>
<dbReference type="AlphaFoldDB" id="A0A0M2HP47"/>
<evidence type="ECO:0000313" key="3">
    <source>
        <dbReference type="EMBL" id="KJL46246.1"/>
    </source>
</evidence>
<comment type="caution">
    <text evidence="3">The sequence shown here is derived from an EMBL/GenBank/DDBJ whole genome shotgun (WGS) entry which is preliminary data.</text>
</comment>
<feature type="chain" id="PRO_5038835294" description="LysM domain-containing protein" evidence="1">
    <location>
        <begin position="22"/>
        <end position="232"/>
    </location>
</feature>